<keyword evidence="5" id="KW-1185">Reference proteome</keyword>
<evidence type="ECO:0000313" key="5">
    <source>
        <dbReference type="Proteomes" id="UP000268007"/>
    </source>
</evidence>
<dbReference type="AlphaFoldDB" id="A0A495J9W8"/>
<dbReference type="Gene3D" id="3.40.630.30">
    <property type="match status" value="1"/>
</dbReference>
<dbReference type="InterPro" id="IPR000182">
    <property type="entry name" value="GNAT_dom"/>
</dbReference>
<evidence type="ECO:0000313" key="4">
    <source>
        <dbReference type="EMBL" id="RKR85491.1"/>
    </source>
</evidence>
<dbReference type="Proteomes" id="UP000268007">
    <property type="component" value="Unassembled WGS sequence"/>
</dbReference>
<keyword evidence="2" id="KW-0012">Acyltransferase</keyword>
<comment type="caution">
    <text evidence="4">The sequence shown here is derived from an EMBL/GenBank/DDBJ whole genome shotgun (WGS) entry which is preliminary data.</text>
</comment>
<evidence type="ECO:0000256" key="2">
    <source>
        <dbReference type="ARBA" id="ARBA00023315"/>
    </source>
</evidence>
<dbReference type="InterPro" id="IPR016181">
    <property type="entry name" value="Acyl_CoA_acyltransferase"/>
</dbReference>
<organism evidence="4 5">
    <name type="scientific">Mucilaginibacter gracilis</name>
    <dbReference type="NCBI Taxonomy" id="423350"/>
    <lineage>
        <taxon>Bacteria</taxon>
        <taxon>Pseudomonadati</taxon>
        <taxon>Bacteroidota</taxon>
        <taxon>Sphingobacteriia</taxon>
        <taxon>Sphingobacteriales</taxon>
        <taxon>Sphingobacteriaceae</taxon>
        <taxon>Mucilaginibacter</taxon>
    </lineage>
</organism>
<keyword evidence="1 4" id="KW-0808">Transferase</keyword>
<dbReference type="PROSITE" id="PS51186">
    <property type="entry name" value="GNAT"/>
    <property type="match status" value="1"/>
</dbReference>
<dbReference type="GO" id="GO:0016747">
    <property type="term" value="F:acyltransferase activity, transferring groups other than amino-acyl groups"/>
    <property type="evidence" value="ECO:0007669"/>
    <property type="project" value="InterPro"/>
</dbReference>
<dbReference type="OrthoDB" id="9796381at2"/>
<dbReference type="RefSeq" id="WP_121201535.1">
    <property type="nucleotide sequence ID" value="NZ_RBKU01000001.1"/>
</dbReference>
<sequence length="178" mass="19599">MFVNSVLTTGISQACLADVPQLNALVNTAYRGPASKKGWTTEADLLDGLRIDEATLTAYIEDANSFILKYTNHAGGITACVYLNVSSNKLYIGMLTVNPALQNTGIGKLLLTAAENLARQKHCHTLWMTVITIRHELIAYYERKGFVVTGEKRPFPTETKFGIPKQPLELLVMEKAVI</sequence>
<proteinExistence type="predicted"/>
<reference evidence="4 5" key="1">
    <citation type="submission" date="2018-10" db="EMBL/GenBank/DDBJ databases">
        <title>Genomic Encyclopedia of Archaeal and Bacterial Type Strains, Phase II (KMG-II): from individual species to whole genera.</title>
        <authorList>
            <person name="Goeker M."/>
        </authorList>
    </citation>
    <scope>NUCLEOTIDE SEQUENCE [LARGE SCALE GENOMIC DNA]</scope>
    <source>
        <strain evidence="4 5">DSM 18602</strain>
    </source>
</reference>
<dbReference type="Pfam" id="PF00583">
    <property type="entry name" value="Acetyltransf_1"/>
    <property type="match status" value="1"/>
</dbReference>
<dbReference type="PANTHER" id="PTHR43877">
    <property type="entry name" value="AMINOALKYLPHOSPHONATE N-ACETYLTRANSFERASE-RELATED-RELATED"/>
    <property type="match status" value="1"/>
</dbReference>
<name>A0A495J9W8_9SPHI</name>
<accession>A0A495J9W8</accession>
<dbReference type="InterPro" id="IPR050832">
    <property type="entry name" value="Bact_Acetyltransf"/>
</dbReference>
<feature type="domain" description="N-acetyltransferase" evidence="3">
    <location>
        <begin position="9"/>
        <end position="178"/>
    </location>
</feature>
<protein>
    <submittedName>
        <fullName evidence="4">Acetyltransferase (GNAT) family protein</fullName>
    </submittedName>
</protein>
<dbReference type="EMBL" id="RBKU01000001">
    <property type="protein sequence ID" value="RKR85491.1"/>
    <property type="molecule type" value="Genomic_DNA"/>
</dbReference>
<dbReference type="PANTHER" id="PTHR43877:SF2">
    <property type="entry name" value="AMINOALKYLPHOSPHONATE N-ACETYLTRANSFERASE-RELATED"/>
    <property type="match status" value="1"/>
</dbReference>
<evidence type="ECO:0000259" key="3">
    <source>
        <dbReference type="PROSITE" id="PS51186"/>
    </source>
</evidence>
<dbReference type="SUPFAM" id="SSF55729">
    <property type="entry name" value="Acyl-CoA N-acyltransferases (Nat)"/>
    <property type="match status" value="1"/>
</dbReference>
<gene>
    <name evidence="4" type="ORF">BDD43_5762</name>
</gene>
<dbReference type="CDD" id="cd04301">
    <property type="entry name" value="NAT_SF"/>
    <property type="match status" value="1"/>
</dbReference>
<evidence type="ECO:0000256" key="1">
    <source>
        <dbReference type="ARBA" id="ARBA00022679"/>
    </source>
</evidence>